<gene>
    <name evidence="3" type="ORF">QNH39_07030</name>
</gene>
<dbReference type="EMBL" id="CP126114">
    <property type="protein sequence ID" value="WHY87576.1"/>
    <property type="molecule type" value="Genomic_DNA"/>
</dbReference>
<name>A0AA95MUG7_9BACI</name>
<evidence type="ECO:0000313" key="3">
    <source>
        <dbReference type="EMBL" id="WHY87576.1"/>
    </source>
</evidence>
<protein>
    <recommendedName>
        <fullName evidence="2">PPC89 centrosome localisation domain-containing protein</fullName>
    </recommendedName>
</protein>
<dbReference type="InterPro" id="IPR025925">
    <property type="entry name" value="PPC89_CLD"/>
</dbReference>
<evidence type="ECO:0000259" key="2">
    <source>
        <dbReference type="Pfam" id="PF14197"/>
    </source>
</evidence>
<dbReference type="KEGG" id="nnv:QNH39_07030"/>
<sequence length="98" mass="12058">MKTAEENLEQEISNIKKDLQFLSRKIGIHDMYLNRINKEREEAERELHGQKYTAEEMMEIVKNLDKWMSNDERHKFLTDMFYNFYNRSNLPRVPEDWD</sequence>
<accession>A0AA95MUG7</accession>
<feature type="domain" description="PPC89 centrosome localisation" evidence="2">
    <location>
        <begin position="8"/>
        <end position="56"/>
    </location>
</feature>
<keyword evidence="4" id="KW-1185">Reference proteome</keyword>
<evidence type="ECO:0000313" key="4">
    <source>
        <dbReference type="Proteomes" id="UP001178288"/>
    </source>
</evidence>
<evidence type="ECO:0000256" key="1">
    <source>
        <dbReference type="SAM" id="Coils"/>
    </source>
</evidence>
<keyword evidence="1" id="KW-0175">Coiled coil</keyword>
<feature type="coiled-coil region" evidence="1">
    <location>
        <begin position="5"/>
        <end position="53"/>
    </location>
</feature>
<dbReference type="AlphaFoldDB" id="A0AA95MUG7"/>
<dbReference type="Pfam" id="PF14197">
    <property type="entry name" value="Cep57_CLD_2"/>
    <property type="match status" value="1"/>
</dbReference>
<organism evidence="3 4">
    <name type="scientific">Neobacillus novalis</name>
    <dbReference type="NCBI Taxonomy" id="220687"/>
    <lineage>
        <taxon>Bacteria</taxon>
        <taxon>Bacillati</taxon>
        <taxon>Bacillota</taxon>
        <taxon>Bacilli</taxon>
        <taxon>Bacillales</taxon>
        <taxon>Bacillaceae</taxon>
        <taxon>Neobacillus</taxon>
    </lineage>
</organism>
<dbReference type="Proteomes" id="UP001178288">
    <property type="component" value="Chromosome"/>
</dbReference>
<proteinExistence type="predicted"/>
<dbReference type="RefSeq" id="WP_066083886.1">
    <property type="nucleotide sequence ID" value="NZ_CP126114.1"/>
</dbReference>
<reference evidence="3" key="1">
    <citation type="submission" date="2023-05" db="EMBL/GenBank/DDBJ databases">
        <title>Comparative genomics of Bacillaceae isolates and their secondary metabolite potential.</title>
        <authorList>
            <person name="Song L."/>
            <person name="Nielsen L.J."/>
            <person name="Mohite O."/>
            <person name="Xu X."/>
            <person name="Weber T."/>
            <person name="Kovacs A.T."/>
        </authorList>
    </citation>
    <scope>NUCLEOTIDE SEQUENCE</scope>
    <source>
        <strain evidence="3">XLM17</strain>
    </source>
</reference>